<dbReference type="InterPro" id="IPR007159">
    <property type="entry name" value="SpoVT-AbrB_dom"/>
</dbReference>
<dbReference type="GO" id="GO:0003677">
    <property type="term" value="F:DNA binding"/>
    <property type="evidence" value="ECO:0007669"/>
    <property type="project" value="UniProtKB-UniRule"/>
</dbReference>
<dbReference type="PANTHER" id="PTHR37550">
    <property type="entry name" value="ANTITOXIN VAPB1"/>
    <property type="match status" value="1"/>
</dbReference>
<reference evidence="4" key="1">
    <citation type="submission" date="2022-04" db="EMBL/GenBank/DDBJ databases">
        <title>Desulfatitalea alkaliphila sp. nov., a novel anaerobic sulfate-reducing bacterium isolated from terrestrial mud volcano, Taman Peninsula, Russia.</title>
        <authorList>
            <person name="Khomyakova M.A."/>
            <person name="Merkel A.Y."/>
            <person name="Slobodkin A.I."/>
        </authorList>
    </citation>
    <scope>NUCLEOTIDE SEQUENCE</scope>
    <source>
        <strain evidence="4">M08but</strain>
    </source>
</reference>
<dbReference type="AlphaFoldDB" id="A0AA41R6U6"/>
<feature type="domain" description="SpoVT-AbrB" evidence="3">
    <location>
        <begin position="5"/>
        <end position="47"/>
    </location>
</feature>
<dbReference type="Gene3D" id="2.10.260.10">
    <property type="match status" value="1"/>
</dbReference>
<evidence type="ECO:0000259" key="3">
    <source>
        <dbReference type="PROSITE" id="PS51740"/>
    </source>
</evidence>
<evidence type="ECO:0000256" key="1">
    <source>
        <dbReference type="ARBA" id="ARBA00007924"/>
    </source>
</evidence>
<dbReference type="InterPro" id="IPR037914">
    <property type="entry name" value="SpoVT-AbrB_sf"/>
</dbReference>
<dbReference type="EMBL" id="JALJRB010000027">
    <property type="protein sequence ID" value="MCJ8502488.1"/>
    <property type="molecule type" value="Genomic_DNA"/>
</dbReference>
<evidence type="ECO:0000313" key="5">
    <source>
        <dbReference type="Proteomes" id="UP001165427"/>
    </source>
</evidence>
<dbReference type="RefSeq" id="WP_246913328.1">
    <property type="nucleotide sequence ID" value="NZ_JALJRB010000027.1"/>
</dbReference>
<dbReference type="PROSITE" id="PS51740">
    <property type="entry name" value="SPOVT_ABRB"/>
    <property type="match status" value="1"/>
</dbReference>
<dbReference type="InterPro" id="IPR051734">
    <property type="entry name" value="VapB_TA_antitoxins"/>
</dbReference>
<evidence type="ECO:0000313" key="4">
    <source>
        <dbReference type="EMBL" id="MCJ8502488.1"/>
    </source>
</evidence>
<keyword evidence="2" id="KW-0238">DNA-binding</keyword>
<sequence>MPNQGSVFTNNRTQAVRLPADMRFPKGVKKVFVRSVGKERIISPVENLWDSFFISENRVTDDFLTERAEQTQSDREPF</sequence>
<dbReference type="SUPFAM" id="SSF89447">
    <property type="entry name" value="AbrB/MazE/MraZ-like"/>
    <property type="match status" value="1"/>
</dbReference>
<gene>
    <name evidence="4" type="primary">vapB</name>
    <name evidence="4" type="ORF">MRX98_18065</name>
</gene>
<keyword evidence="5" id="KW-1185">Reference proteome</keyword>
<proteinExistence type="inferred from homology"/>
<dbReference type="Proteomes" id="UP001165427">
    <property type="component" value="Unassembled WGS sequence"/>
</dbReference>
<dbReference type="InterPro" id="IPR047976">
    <property type="entry name" value="Anti_VapB2-like"/>
</dbReference>
<dbReference type="NCBIfam" id="NF040493">
    <property type="entry name" value="TA_anti_VapB"/>
    <property type="match status" value="1"/>
</dbReference>
<protein>
    <submittedName>
        <fullName evidence="4">Type II toxin-antitoxin system VapB family antitoxin</fullName>
    </submittedName>
</protein>
<name>A0AA41R6U6_9BACT</name>
<dbReference type="PANTHER" id="PTHR37550:SF3">
    <property type="entry name" value="ANTITOXIN VAPB1"/>
    <property type="match status" value="1"/>
</dbReference>
<evidence type="ECO:0000256" key="2">
    <source>
        <dbReference type="PROSITE-ProRule" id="PRU01076"/>
    </source>
</evidence>
<comment type="similarity">
    <text evidence="1">Belongs to the VapB family.</text>
</comment>
<comment type="caution">
    <text evidence="4">The sequence shown here is derived from an EMBL/GenBank/DDBJ whole genome shotgun (WGS) entry which is preliminary data.</text>
</comment>
<organism evidence="4 5">
    <name type="scientific">Desulfatitalea alkaliphila</name>
    <dbReference type="NCBI Taxonomy" id="2929485"/>
    <lineage>
        <taxon>Bacteria</taxon>
        <taxon>Pseudomonadati</taxon>
        <taxon>Thermodesulfobacteriota</taxon>
        <taxon>Desulfobacteria</taxon>
        <taxon>Desulfobacterales</taxon>
        <taxon>Desulfosarcinaceae</taxon>
        <taxon>Desulfatitalea</taxon>
    </lineage>
</organism>
<accession>A0AA41R6U6</accession>